<dbReference type="Proteomes" id="UP000245626">
    <property type="component" value="Unassembled WGS sequence"/>
</dbReference>
<evidence type="ECO:0000313" key="1">
    <source>
        <dbReference type="EMBL" id="PWN49908.1"/>
    </source>
</evidence>
<keyword evidence="2" id="KW-1185">Reference proteome</keyword>
<reference evidence="1 2" key="1">
    <citation type="journal article" date="2018" name="Mol. Biol. Evol.">
        <title>Broad Genomic Sampling Reveals a Smut Pathogenic Ancestry of the Fungal Clade Ustilaginomycotina.</title>
        <authorList>
            <person name="Kijpornyongpan T."/>
            <person name="Mondo S.J."/>
            <person name="Barry K."/>
            <person name="Sandor L."/>
            <person name="Lee J."/>
            <person name="Lipzen A."/>
            <person name="Pangilinan J."/>
            <person name="LaButti K."/>
            <person name="Hainaut M."/>
            <person name="Henrissat B."/>
            <person name="Grigoriev I.V."/>
            <person name="Spatafora J.W."/>
            <person name="Aime M.C."/>
        </authorList>
    </citation>
    <scope>NUCLEOTIDE SEQUENCE [LARGE SCALE GENOMIC DNA]</scope>
    <source>
        <strain evidence="1 2">SA 807</strain>
    </source>
</reference>
<sequence length="699" mass="78216">MTHGRYASIPEHLKPAGTPGSTLLAIERKKASFDTKQMSEYLYGKEYLEKDAELVALLTSDTTGAFDKSNWNYLGRTEKFRLALKKDKRIAQLAREHGWDRETINHVESLCDFMGPFSVHRSMYLTTIDNMGTEEQKETFLVPALRYENIGCYAQTELGHGSNVQGLETTATYDKETREFVLHSPSMTASKWWIGGLGRSATHAVVMAQLIIDGKRLGPHPFIVPIRDPETRKPFPGISVGDIGPKAGLPGIDNGYMLFDHVRVPHFNQLSRFAKVDPETGKYTPPANSALTYGTMTYVRAGIVRGARTVLMRSVTVAVRYCAIRRQFADRDAPKFEGSKPIETQVLDYTMVQARILPILAKAYAFHYTSKYMYELYESCMEGINRGDLSLLAETHASSSGLKALCTIEAAEAIETCRRACGGHGFSAASGLPNFYNDYLPNVTWEGDSYMLSQQTSRHLLKQMRDLKRDPEGTPRSFTSDYMRHYFGVANGDENAAATRHEVNYSGDLHDPVWFIKAFGYRAAWLVDQTLELRDGPSKRSWNSILPELYRCAKAHSQALVIYNFAKAILNDSNLNSKPALRTVMQQLFLLHATHTMQQEGAEFISCGVIGPKQYQLLSNKSQELMASIRPQAVPLVDSFALSDYLVNSALGSSKGDVYEGLFRHALNEPINSSRWDVNVEDLETLEIDDSPALAKAKL</sequence>
<evidence type="ECO:0000313" key="2">
    <source>
        <dbReference type="Proteomes" id="UP000245626"/>
    </source>
</evidence>
<protein>
    <submittedName>
        <fullName evidence="1">Acyl-CoA oxidase</fullName>
    </submittedName>
</protein>
<name>A0ACD0NVN1_9BASI</name>
<organism evidence="1 2">
    <name type="scientific">Violaceomyces palustris</name>
    <dbReference type="NCBI Taxonomy" id="1673888"/>
    <lineage>
        <taxon>Eukaryota</taxon>
        <taxon>Fungi</taxon>
        <taxon>Dikarya</taxon>
        <taxon>Basidiomycota</taxon>
        <taxon>Ustilaginomycotina</taxon>
        <taxon>Ustilaginomycetes</taxon>
        <taxon>Violaceomycetales</taxon>
        <taxon>Violaceomycetaceae</taxon>
        <taxon>Violaceomyces</taxon>
    </lineage>
</organism>
<dbReference type="EMBL" id="KZ819992">
    <property type="protein sequence ID" value="PWN49908.1"/>
    <property type="molecule type" value="Genomic_DNA"/>
</dbReference>
<gene>
    <name evidence="1" type="ORF">IE53DRAFT_380185</name>
</gene>
<accession>A0ACD0NVN1</accession>
<proteinExistence type="predicted"/>